<dbReference type="InterPro" id="IPR000620">
    <property type="entry name" value="EamA_dom"/>
</dbReference>
<feature type="domain" description="EamA" evidence="7">
    <location>
        <begin position="2"/>
        <end position="127"/>
    </location>
</feature>
<evidence type="ECO:0000256" key="3">
    <source>
        <dbReference type="ARBA" id="ARBA00022692"/>
    </source>
</evidence>
<dbReference type="PANTHER" id="PTHR22911">
    <property type="entry name" value="ACYL-MALONYL CONDENSING ENZYME-RELATED"/>
    <property type="match status" value="1"/>
</dbReference>
<keyword evidence="4 6" id="KW-1133">Transmembrane helix</keyword>
<evidence type="ECO:0000256" key="2">
    <source>
        <dbReference type="ARBA" id="ARBA00009853"/>
    </source>
</evidence>
<organism evidence="8 9">
    <name type="scientific">Denitrobaculum tricleocarpae</name>
    <dbReference type="NCBI Taxonomy" id="2591009"/>
    <lineage>
        <taxon>Bacteria</taxon>
        <taxon>Pseudomonadati</taxon>
        <taxon>Pseudomonadota</taxon>
        <taxon>Alphaproteobacteria</taxon>
        <taxon>Rhodospirillales</taxon>
        <taxon>Rhodospirillaceae</taxon>
        <taxon>Denitrobaculum</taxon>
    </lineage>
</organism>
<evidence type="ECO:0000313" key="8">
    <source>
        <dbReference type="EMBL" id="TQV77979.1"/>
    </source>
</evidence>
<evidence type="ECO:0000313" key="9">
    <source>
        <dbReference type="Proteomes" id="UP000315252"/>
    </source>
</evidence>
<dbReference type="AlphaFoldDB" id="A0A545TL82"/>
<evidence type="ECO:0000259" key="7">
    <source>
        <dbReference type="Pfam" id="PF00892"/>
    </source>
</evidence>
<evidence type="ECO:0000256" key="6">
    <source>
        <dbReference type="SAM" id="Phobius"/>
    </source>
</evidence>
<feature type="transmembrane region" description="Helical" evidence="6">
    <location>
        <begin position="113"/>
        <end position="131"/>
    </location>
</feature>
<comment type="subcellular location">
    <subcellularLocation>
        <location evidence="1">Membrane</location>
        <topology evidence="1">Multi-pass membrane protein</topology>
    </subcellularLocation>
</comment>
<feature type="transmembrane region" description="Helical" evidence="6">
    <location>
        <begin position="249"/>
        <end position="267"/>
    </location>
</feature>
<dbReference type="Pfam" id="PF00892">
    <property type="entry name" value="EamA"/>
    <property type="match status" value="2"/>
</dbReference>
<comment type="similarity">
    <text evidence="2">Belongs to the drug/metabolite transporter (DMT) superfamily. 10 TMS drug/metabolite exporter (DME) (TC 2.A.7.3) family.</text>
</comment>
<evidence type="ECO:0000256" key="4">
    <source>
        <dbReference type="ARBA" id="ARBA00022989"/>
    </source>
</evidence>
<keyword evidence="9" id="KW-1185">Reference proteome</keyword>
<dbReference type="PANTHER" id="PTHR22911:SF6">
    <property type="entry name" value="SOLUTE CARRIER FAMILY 35 MEMBER G1"/>
    <property type="match status" value="1"/>
</dbReference>
<keyword evidence="3 6" id="KW-0812">Transmembrane</keyword>
<reference evidence="8 9" key="1">
    <citation type="submission" date="2019-06" db="EMBL/GenBank/DDBJ databases">
        <title>Whole genome sequence for Rhodospirillaceae sp. R148.</title>
        <authorList>
            <person name="Wang G."/>
        </authorList>
    </citation>
    <scope>NUCLEOTIDE SEQUENCE [LARGE SCALE GENOMIC DNA]</scope>
    <source>
        <strain evidence="8 9">R148</strain>
    </source>
</reference>
<feature type="transmembrane region" description="Helical" evidence="6">
    <location>
        <begin position="223"/>
        <end position="243"/>
    </location>
</feature>
<protein>
    <submittedName>
        <fullName evidence="8">DMT family transporter</fullName>
    </submittedName>
</protein>
<evidence type="ECO:0000256" key="5">
    <source>
        <dbReference type="ARBA" id="ARBA00023136"/>
    </source>
</evidence>
<name>A0A545TL82_9PROT</name>
<dbReference type="EMBL" id="VHSH01000007">
    <property type="protein sequence ID" value="TQV77979.1"/>
    <property type="molecule type" value="Genomic_DNA"/>
</dbReference>
<feature type="transmembrane region" description="Helical" evidence="6">
    <location>
        <begin position="29"/>
        <end position="47"/>
    </location>
</feature>
<dbReference type="InterPro" id="IPR037185">
    <property type="entry name" value="EmrE-like"/>
</dbReference>
<dbReference type="OrthoDB" id="9812899at2"/>
<dbReference type="SUPFAM" id="SSF103481">
    <property type="entry name" value="Multidrug resistance efflux transporter EmrE"/>
    <property type="match status" value="2"/>
</dbReference>
<keyword evidence="5 6" id="KW-0472">Membrane</keyword>
<sequence length="283" mass="30696">MLLTGFLFVAVTGIVRHLGSDMPAIEAAFIRYCFGLLLILPVLVKLTKQRMEPGLLKLYGFRGLVHGIAVMLWFYAMARIPIAEVTAIGYTAPIYITIAAAFFLGERLQLRRTLAILVGLAGSLVILRPGFQEINSGQLAQVVAAPLFAASFIIAKKLTDRADPSAIVGMLSVVCVIVLLPGAILQWRDPTLEELMWLALTAVFATAGHYTQTRAFRAAPITVTQPIMFLQLVWAALLGMALFDESLDPFVFLGGAIVIGAATYISHREALAARRQKALEAGK</sequence>
<dbReference type="Gene3D" id="1.10.3730.20">
    <property type="match status" value="2"/>
</dbReference>
<accession>A0A545TL82</accession>
<feature type="transmembrane region" description="Helical" evidence="6">
    <location>
        <begin position="167"/>
        <end position="188"/>
    </location>
</feature>
<dbReference type="GO" id="GO:0016020">
    <property type="term" value="C:membrane"/>
    <property type="evidence" value="ECO:0007669"/>
    <property type="project" value="UniProtKB-SubCell"/>
</dbReference>
<feature type="domain" description="EamA" evidence="7">
    <location>
        <begin position="137"/>
        <end position="265"/>
    </location>
</feature>
<gene>
    <name evidence="8" type="ORF">FKG95_19715</name>
</gene>
<evidence type="ECO:0000256" key="1">
    <source>
        <dbReference type="ARBA" id="ARBA00004141"/>
    </source>
</evidence>
<feature type="transmembrane region" description="Helical" evidence="6">
    <location>
        <begin position="82"/>
        <end position="104"/>
    </location>
</feature>
<dbReference type="Proteomes" id="UP000315252">
    <property type="component" value="Unassembled WGS sequence"/>
</dbReference>
<proteinExistence type="inferred from homology"/>
<feature type="transmembrane region" description="Helical" evidence="6">
    <location>
        <begin position="59"/>
        <end position="76"/>
    </location>
</feature>
<feature type="transmembrane region" description="Helical" evidence="6">
    <location>
        <begin position="194"/>
        <end position="211"/>
    </location>
</feature>
<comment type="caution">
    <text evidence="8">The sequence shown here is derived from an EMBL/GenBank/DDBJ whole genome shotgun (WGS) entry which is preliminary data.</text>
</comment>
<feature type="transmembrane region" description="Helical" evidence="6">
    <location>
        <begin position="137"/>
        <end position="155"/>
    </location>
</feature>